<dbReference type="AlphaFoldDB" id="V4T8T7"/>
<dbReference type="EMBL" id="KI536726">
    <property type="protein sequence ID" value="ESR49632.1"/>
    <property type="molecule type" value="Genomic_DNA"/>
</dbReference>
<keyword evidence="3 7" id="KW-0812">Transmembrane</keyword>
<feature type="transmembrane region" description="Helical" evidence="7">
    <location>
        <begin position="12"/>
        <end position="32"/>
    </location>
</feature>
<dbReference type="CDD" id="cd06257">
    <property type="entry name" value="DnaJ"/>
    <property type="match status" value="1"/>
</dbReference>
<keyword evidence="10" id="KW-1185">Reference proteome</keyword>
<dbReference type="SMART" id="SM00271">
    <property type="entry name" value="DnaJ"/>
    <property type="match status" value="1"/>
</dbReference>
<accession>V4T8T7</accession>
<dbReference type="FunFam" id="1.10.287.110:FF:000038">
    <property type="entry name" value="DnaJ protein ERDJ2A"/>
    <property type="match status" value="1"/>
</dbReference>
<gene>
    <name evidence="9" type="ORF">CICLE_v100308912mg</name>
</gene>
<evidence type="ECO:0000256" key="5">
    <source>
        <dbReference type="ARBA" id="ARBA00022989"/>
    </source>
</evidence>
<evidence type="ECO:0000256" key="1">
    <source>
        <dbReference type="ARBA" id="ARBA00004127"/>
    </source>
</evidence>
<dbReference type="PRINTS" id="PR00625">
    <property type="entry name" value="JDOMAIN"/>
</dbReference>
<feature type="domain" description="J" evidence="8">
    <location>
        <begin position="99"/>
        <end position="164"/>
    </location>
</feature>
<feature type="non-terminal residue" evidence="9">
    <location>
        <position position="329"/>
    </location>
</feature>
<dbReference type="OMA" id="KHISTEF"/>
<dbReference type="STRING" id="85681.V4T8T7"/>
<dbReference type="Proteomes" id="UP000030687">
    <property type="component" value="Unassembled WGS sequence"/>
</dbReference>
<dbReference type="GO" id="GO:0006614">
    <property type="term" value="P:SRP-dependent cotranslational protein targeting to membrane"/>
    <property type="evidence" value="ECO:0007669"/>
    <property type="project" value="TreeGrafter"/>
</dbReference>
<evidence type="ECO:0000256" key="4">
    <source>
        <dbReference type="ARBA" id="ARBA00022927"/>
    </source>
</evidence>
<dbReference type="InterPro" id="IPR004179">
    <property type="entry name" value="Sec63-dom"/>
</dbReference>
<dbReference type="Pfam" id="PF00226">
    <property type="entry name" value="DnaJ"/>
    <property type="match status" value="1"/>
</dbReference>
<dbReference type="Pfam" id="PF02889">
    <property type="entry name" value="Sec63"/>
    <property type="match status" value="1"/>
</dbReference>
<protein>
    <recommendedName>
        <fullName evidence="8">J domain-containing protein</fullName>
    </recommendedName>
</protein>
<evidence type="ECO:0000313" key="9">
    <source>
        <dbReference type="EMBL" id="ESR49632.1"/>
    </source>
</evidence>
<evidence type="ECO:0000256" key="3">
    <source>
        <dbReference type="ARBA" id="ARBA00022692"/>
    </source>
</evidence>
<evidence type="ECO:0000256" key="2">
    <source>
        <dbReference type="ARBA" id="ARBA00022448"/>
    </source>
</evidence>
<dbReference type="GO" id="GO:0003723">
    <property type="term" value="F:RNA binding"/>
    <property type="evidence" value="ECO:0007669"/>
    <property type="project" value="TreeGrafter"/>
</dbReference>
<sequence>MAATEENSQLFPIFILTIMALPLVPYTILKLCRAFSKKIKTIHCQCSECARSGKYRKSIFKRISNFSTCSNLSLVLLWVIMIILIYYIKSTSREMQVFEPFSILGLEHGASDSDIKKAYRRLSIQYHPDKNPDPEANKYFVEYISKAYQALTDPISRENFEKYGHPDGRQGFQMGIALPQFLLDIDGASGGILLLWIVGICILLPLVVAVIYLSKSAKYTGNYVMHHTLSTYYYFMKPSLAPSKVMEVFIKAAEYMEIPVRRTDDEPLQKLFMSVRSELNLDLKNIKQEQAKFWKQHPAIVKTELLIQAQLTRGSAALSPALLGALKRC</sequence>
<evidence type="ECO:0000259" key="8">
    <source>
        <dbReference type="PROSITE" id="PS50076"/>
    </source>
</evidence>
<keyword evidence="4" id="KW-0653">Protein transport</keyword>
<organism evidence="9 10">
    <name type="scientific">Citrus clementina</name>
    <name type="common">Clementine</name>
    <name type="synonym">Citrus deliciosa x Citrus sinensis</name>
    <dbReference type="NCBI Taxonomy" id="85681"/>
    <lineage>
        <taxon>Eukaryota</taxon>
        <taxon>Viridiplantae</taxon>
        <taxon>Streptophyta</taxon>
        <taxon>Embryophyta</taxon>
        <taxon>Tracheophyta</taxon>
        <taxon>Spermatophyta</taxon>
        <taxon>Magnoliopsida</taxon>
        <taxon>eudicotyledons</taxon>
        <taxon>Gunneridae</taxon>
        <taxon>Pentapetalae</taxon>
        <taxon>rosids</taxon>
        <taxon>malvids</taxon>
        <taxon>Sapindales</taxon>
        <taxon>Rutaceae</taxon>
        <taxon>Aurantioideae</taxon>
        <taxon>Citrus</taxon>
    </lineage>
</organism>
<reference evidence="9 10" key="1">
    <citation type="submission" date="2013-10" db="EMBL/GenBank/DDBJ databases">
        <authorList>
            <consortium name="International Citrus Genome Consortium"/>
            <person name="Jenkins J."/>
            <person name="Schmutz J."/>
            <person name="Prochnik S."/>
            <person name="Rokhsar D."/>
            <person name="Gmitter F."/>
            <person name="Ollitrault P."/>
            <person name="Machado M."/>
            <person name="Talon M."/>
            <person name="Wincker P."/>
            <person name="Jaillon O."/>
            <person name="Morgante M."/>
        </authorList>
    </citation>
    <scope>NUCLEOTIDE SEQUENCE</scope>
    <source>
        <strain evidence="10">cv. Clemenules</strain>
    </source>
</reference>
<dbReference type="SUPFAM" id="SSF46565">
    <property type="entry name" value="Chaperone J-domain"/>
    <property type="match status" value="1"/>
</dbReference>
<dbReference type="OrthoDB" id="1734229at2759"/>
<dbReference type="eggNOG" id="KOG0721">
    <property type="taxonomic scope" value="Eukaryota"/>
</dbReference>
<evidence type="ECO:0000256" key="6">
    <source>
        <dbReference type="ARBA" id="ARBA00023136"/>
    </source>
</evidence>
<dbReference type="SUPFAM" id="SSF158702">
    <property type="entry name" value="Sec63 N-terminal domain-like"/>
    <property type="match status" value="1"/>
</dbReference>
<dbReference type="PROSITE" id="PS50076">
    <property type="entry name" value="DNAJ_2"/>
    <property type="match status" value="1"/>
</dbReference>
<dbReference type="Gene3D" id="1.10.3380.10">
    <property type="entry name" value="Sec63 N-terminal domain-like domain"/>
    <property type="match status" value="1"/>
</dbReference>
<dbReference type="InterPro" id="IPR036869">
    <property type="entry name" value="J_dom_sf"/>
</dbReference>
<dbReference type="Gramene" id="ESR49632">
    <property type="protein sequence ID" value="ESR49632"/>
    <property type="gene ID" value="CICLE_v100308912mg"/>
</dbReference>
<dbReference type="PANTHER" id="PTHR24075">
    <property type="entry name" value="SEC63 DOMAIN-CONTAINING"/>
    <property type="match status" value="1"/>
</dbReference>
<feature type="transmembrane region" description="Helical" evidence="7">
    <location>
        <begin position="66"/>
        <end position="88"/>
    </location>
</feature>
<keyword evidence="2" id="KW-0813">Transport</keyword>
<proteinExistence type="predicted"/>
<dbReference type="Gene3D" id="1.10.287.110">
    <property type="entry name" value="DnaJ domain"/>
    <property type="match status" value="1"/>
</dbReference>
<feature type="transmembrane region" description="Helical" evidence="7">
    <location>
        <begin position="192"/>
        <end position="213"/>
    </location>
</feature>
<dbReference type="KEGG" id="cic:CICLE_v100308912m"/>
<keyword evidence="5 7" id="KW-1133">Transmembrane helix</keyword>
<evidence type="ECO:0000256" key="7">
    <source>
        <dbReference type="SAM" id="Phobius"/>
    </source>
</evidence>
<dbReference type="GO" id="GO:0008320">
    <property type="term" value="F:protein transmembrane transporter activity"/>
    <property type="evidence" value="ECO:0007669"/>
    <property type="project" value="TreeGrafter"/>
</dbReference>
<dbReference type="GO" id="GO:0006620">
    <property type="term" value="P:post-translational protein targeting to endoplasmic reticulum membrane"/>
    <property type="evidence" value="ECO:0007669"/>
    <property type="project" value="TreeGrafter"/>
</dbReference>
<dbReference type="GO" id="GO:0031207">
    <property type="term" value="C:Sec62/Sec63 complex"/>
    <property type="evidence" value="ECO:0007669"/>
    <property type="project" value="TreeGrafter"/>
</dbReference>
<comment type="subcellular location">
    <subcellularLocation>
        <location evidence="1">Endomembrane system</location>
        <topology evidence="1">Multi-pass membrane protein</topology>
    </subcellularLocation>
</comment>
<keyword evidence="6 7" id="KW-0472">Membrane</keyword>
<name>V4T8T7_CITCL</name>
<dbReference type="PANTHER" id="PTHR24075:SF0">
    <property type="entry name" value="TRANSLOCATION PROTEIN SEC63 HOMOLOG"/>
    <property type="match status" value="1"/>
</dbReference>
<dbReference type="InterPro" id="IPR001623">
    <property type="entry name" value="DnaJ_domain"/>
</dbReference>
<dbReference type="InParanoid" id="V4T8T7"/>
<evidence type="ECO:0000313" key="10">
    <source>
        <dbReference type="Proteomes" id="UP000030687"/>
    </source>
</evidence>
<dbReference type="eggNOG" id="KOG0951">
    <property type="taxonomic scope" value="Eukaryota"/>
</dbReference>